<organism evidence="2 3">
    <name type="scientific">Aquincola tertiaricarbonis</name>
    <dbReference type="NCBI Taxonomy" id="391953"/>
    <lineage>
        <taxon>Bacteria</taxon>
        <taxon>Pseudomonadati</taxon>
        <taxon>Pseudomonadota</taxon>
        <taxon>Betaproteobacteria</taxon>
        <taxon>Burkholderiales</taxon>
        <taxon>Sphaerotilaceae</taxon>
        <taxon>Aquincola</taxon>
    </lineage>
</organism>
<dbReference type="Pfam" id="PF08818">
    <property type="entry name" value="DUF1801"/>
    <property type="match status" value="1"/>
</dbReference>
<dbReference type="SUPFAM" id="SSF159888">
    <property type="entry name" value="YdhG-like"/>
    <property type="match status" value="1"/>
</dbReference>
<keyword evidence="3" id="KW-1185">Reference proteome</keyword>
<name>A0ABY4S2W4_AQUTE</name>
<proteinExistence type="predicted"/>
<dbReference type="InterPro" id="IPR014922">
    <property type="entry name" value="YdhG-like"/>
</dbReference>
<protein>
    <submittedName>
        <fullName evidence="2">DUF1801 domain-containing protein</fullName>
    </submittedName>
</protein>
<gene>
    <name evidence="2" type="ORF">MW290_01555</name>
</gene>
<accession>A0ABY4S2W4</accession>
<evidence type="ECO:0000259" key="1">
    <source>
        <dbReference type="Pfam" id="PF08818"/>
    </source>
</evidence>
<reference evidence="2" key="1">
    <citation type="submission" date="2022-05" db="EMBL/GenBank/DDBJ databases">
        <title>An RpoN-dependent PEP-CTERM gene is involved in floc formation of an Aquincola tertiaricarbonis strain.</title>
        <authorList>
            <person name="Qiu D."/>
            <person name="Xia M."/>
        </authorList>
    </citation>
    <scope>NUCLEOTIDE SEQUENCE</scope>
    <source>
        <strain evidence="2">RN12</strain>
    </source>
</reference>
<evidence type="ECO:0000313" key="3">
    <source>
        <dbReference type="Proteomes" id="UP001056201"/>
    </source>
</evidence>
<sequence>MADKSIDDYLATLGVEQRAIAQALRALVRTAAPGAREVIKWSQPVFEIDGPMCWIKAHKGHVTLGFWRGMQLPSAQGLIEGTGEKMGHIKLRTQADLKPAELQKLVREAMQLNRERGDPTRNP</sequence>
<feature type="domain" description="YdhG-like" evidence="1">
    <location>
        <begin position="17"/>
        <end position="110"/>
    </location>
</feature>
<dbReference type="EMBL" id="CP097635">
    <property type="protein sequence ID" value="URI07339.1"/>
    <property type="molecule type" value="Genomic_DNA"/>
</dbReference>
<evidence type="ECO:0000313" key="2">
    <source>
        <dbReference type="EMBL" id="URI07339.1"/>
    </source>
</evidence>
<dbReference type="Proteomes" id="UP001056201">
    <property type="component" value="Chromosome 1"/>
</dbReference>
<dbReference type="Gene3D" id="3.90.1150.200">
    <property type="match status" value="1"/>
</dbReference>
<dbReference type="RefSeq" id="WP_250195605.1">
    <property type="nucleotide sequence ID" value="NZ_CP097635.1"/>
</dbReference>